<evidence type="ECO:0000313" key="4">
    <source>
        <dbReference type="Proteomes" id="UP000824049"/>
    </source>
</evidence>
<evidence type="ECO:0000256" key="1">
    <source>
        <dbReference type="SAM" id="Phobius"/>
    </source>
</evidence>
<gene>
    <name evidence="3" type="ORF">H9968_08455</name>
</gene>
<keyword evidence="1" id="KW-0812">Transmembrane</keyword>
<evidence type="ECO:0000259" key="2">
    <source>
        <dbReference type="Pfam" id="PF01882"/>
    </source>
</evidence>
<evidence type="ECO:0000313" key="3">
    <source>
        <dbReference type="EMBL" id="HIZ39940.1"/>
    </source>
</evidence>
<dbReference type="EMBL" id="DXBR01000075">
    <property type="protein sequence ID" value="HIZ39940.1"/>
    <property type="molecule type" value="Genomic_DNA"/>
</dbReference>
<feature type="transmembrane region" description="Helical" evidence="1">
    <location>
        <begin position="6"/>
        <end position="22"/>
    </location>
</feature>
<comment type="caution">
    <text evidence="3">The sequence shown here is derived from an EMBL/GenBank/DDBJ whole genome shotgun (WGS) entry which is preliminary data.</text>
</comment>
<dbReference type="Proteomes" id="UP000824049">
    <property type="component" value="Unassembled WGS sequence"/>
</dbReference>
<feature type="transmembrane region" description="Helical" evidence="1">
    <location>
        <begin position="29"/>
        <end position="50"/>
    </location>
</feature>
<dbReference type="Pfam" id="PF01882">
    <property type="entry name" value="DUF58"/>
    <property type="match status" value="1"/>
</dbReference>
<dbReference type="PANTHER" id="PTHR34351">
    <property type="entry name" value="SLR1927 PROTEIN-RELATED"/>
    <property type="match status" value="1"/>
</dbReference>
<dbReference type="AlphaFoldDB" id="A0A9D2EM59"/>
<reference evidence="3" key="1">
    <citation type="journal article" date="2021" name="PeerJ">
        <title>Extensive microbial diversity within the chicken gut microbiome revealed by metagenomics and culture.</title>
        <authorList>
            <person name="Gilroy R."/>
            <person name="Ravi A."/>
            <person name="Getino M."/>
            <person name="Pursley I."/>
            <person name="Horton D.L."/>
            <person name="Alikhan N.F."/>
            <person name="Baker D."/>
            <person name="Gharbi K."/>
            <person name="Hall N."/>
            <person name="Watson M."/>
            <person name="Adriaenssens E.M."/>
            <person name="Foster-Nyarko E."/>
            <person name="Jarju S."/>
            <person name="Secka A."/>
            <person name="Antonio M."/>
            <person name="Oren A."/>
            <person name="Chaudhuri R.R."/>
            <person name="La Ragione R."/>
            <person name="Hildebrand F."/>
            <person name="Pallen M.J."/>
        </authorList>
    </citation>
    <scope>NUCLEOTIDE SEQUENCE</scope>
    <source>
        <strain evidence="3">CHK179-28034</strain>
    </source>
</reference>
<sequence length="385" mass="44333">MRKYRIYYSIVLFIMLCLFLWTNTAQVLLVLLMLCIFPLFSGILTMIWVYTLQFEVSLPSVCVTGQNVAVYFHITKKAGWIARQLVVPVMIYNHMFDRQEKKWLSIFPGHKREEKFTLPVQTELCGEVTIHLEEICCYDIFRLFCVKKSCRQEQTMMIYPSVIPMNLMLKQRPKSRETGDIYDEDIRGNDATEIFDLRGYQEGDSIRSVHWKLSTKLEKLLVREFSRPASFDTALLFSLSGKGRVTDQRITRVAVLALSVMEALLKLDMEHQVGCMVNGKLLEMPVCSRNDCMQVRDSMMGMRSSGEPASVLQSFMKMGRHFQYTKVIFVTAELDDDLLRTLGSQVNLSVILPVEGKEDYIDSSSGYEVLALSDKDPGNGRYIYI</sequence>
<proteinExistence type="predicted"/>
<dbReference type="PANTHER" id="PTHR34351:SF2">
    <property type="entry name" value="DUF58 DOMAIN-CONTAINING PROTEIN"/>
    <property type="match status" value="1"/>
</dbReference>
<feature type="domain" description="DUF58" evidence="2">
    <location>
        <begin position="197"/>
        <end position="285"/>
    </location>
</feature>
<name>A0A9D2EM59_9FIRM</name>
<accession>A0A9D2EM59</accession>
<organism evidence="3 4">
    <name type="scientific">Candidatus Anaerobutyricum stercoris</name>
    <dbReference type="NCBI Taxonomy" id="2838457"/>
    <lineage>
        <taxon>Bacteria</taxon>
        <taxon>Bacillati</taxon>
        <taxon>Bacillota</taxon>
        <taxon>Clostridia</taxon>
        <taxon>Lachnospirales</taxon>
        <taxon>Lachnospiraceae</taxon>
        <taxon>Anaerobutyricum</taxon>
    </lineage>
</organism>
<dbReference type="InterPro" id="IPR002881">
    <property type="entry name" value="DUF58"/>
</dbReference>
<protein>
    <submittedName>
        <fullName evidence="3">DUF58 domain-containing protein</fullName>
    </submittedName>
</protein>
<keyword evidence="1" id="KW-1133">Transmembrane helix</keyword>
<reference evidence="3" key="2">
    <citation type="submission" date="2021-04" db="EMBL/GenBank/DDBJ databases">
        <authorList>
            <person name="Gilroy R."/>
        </authorList>
    </citation>
    <scope>NUCLEOTIDE SEQUENCE</scope>
    <source>
        <strain evidence="3">CHK179-28034</strain>
    </source>
</reference>
<keyword evidence="1" id="KW-0472">Membrane</keyword>